<keyword evidence="3" id="KW-0813">Transport</keyword>
<comment type="subcellular location">
    <subcellularLocation>
        <location evidence="1 11">Cytoplasm</location>
    </subcellularLocation>
</comment>
<feature type="domain" description="Peptidase C54 catalytic" evidence="13">
    <location>
        <begin position="30"/>
        <end position="414"/>
    </location>
</feature>
<evidence type="ECO:0000256" key="1">
    <source>
        <dbReference type="ARBA" id="ARBA00004496"/>
    </source>
</evidence>
<organism evidence="14 15">
    <name type="scientific">Blattamonas nauphoetae</name>
    <dbReference type="NCBI Taxonomy" id="2049346"/>
    <lineage>
        <taxon>Eukaryota</taxon>
        <taxon>Metamonada</taxon>
        <taxon>Preaxostyla</taxon>
        <taxon>Oxymonadida</taxon>
        <taxon>Blattamonas</taxon>
    </lineage>
</organism>
<evidence type="ECO:0000256" key="3">
    <source>
        <dbReference type="ARBA" id="ARBA00022448"/>
    </source>
</evidence>
<keyword evidence="9 11" id="KW-0072">Autophagy</keyword>
<dbReference type="PANTHER" id="PTHR22624:SF49">
    <property type="entry name" value="CYSTEINE PROTEASE"/>
    <property type="match status" value="1"/>
</dbReference>
<sequence length="481" mass="53596">MIKVSNNTSRAKYRVEAPISMLGTVYTDPEQFSSSVNSLVYLTFRNHFNPTSQSFTSDSGFGCMIRSGSMLVATALQSIYFGESFRLDAAYVSSCTRLKWLTSLFSEEMQKNTRHLHPFSIQHLMELGAQYGKRQGTWFAPGTIAKVYQDLLMSYLPMNQAVSVYICEQGLNTIHIPDVISLFSRREAPKKLPTTDKYVPPLPQCYNPTCMCHTFNGDHETSHDAPKPVLILVPTRLGMNRIQEEHLPFLERLFGVPNFCGIAGGHPKSGHFFFAAQNGRLFYLDPHTTRASVDVTMDDVEATFLDEKRANDGEQGAAEEDARDDLSQNSQISQTRSESADMSSSTVFSMSNADPVSAANILSFRPQSVMSQAGCTSGTVKLSNVHSVKLTNVDPSMCLGFLVRNEQELRKLKNDLDDLNGQLANHPSVLKNPYGMACFLHFDERTRDEHSFTGSYDDDDDLVSIGSEGDNQSAQEMTRFP</sequence>
<evidence type="ECO:0000256" key="2">
    <source>
        <dbReference type="ARBA" id="ARBA00010958"/>
    </source>
</evidence>
<keyword evidence="8 11" id="KW-0653">Protein transport</keyword>
<comment type="similarity">
    <text evidence="2 11">Belongs to the peptidase C54 family.</text>
</comment>
<evidence type="ECO:0000256" key="10">
    <source>
        <dbReference type="ARBA" id="ARBA00029362"/>
    </source>
</evidence>
<accession>A0ABQ9Y0L2</accession>
<evidence type="ECO:0000256" key="9">
    <source>
        <dbReference type="ARBA" id="ARBA00023006"/>
    </source>
</evidence>
<comment type="catalytic activity">
    <reaction evidence="10">
        <text>[protein]-C-terminal L-amino acid-glycyl-phosphatidylethanolamide + H2O = [protein]-C-terminal L-amino acid-glycine + a 1,2-diacyl-sn-glycero-3-phosphoethanolamine</text>
        <dbReference type="Rhea" id="RHEA:67548"/>
        <dbReference type="Rhea" id="RHEA-COMP:17323"/>
        <dbReference type="Rhea" id="RHEA-COMP:17324"/>
        <dbReference type="ChEBI" id="CHEBI:15377"/>
        <dbReference type="ChEBI" id="CHEBI:64612"/>
        <dbReference type="ChEBI" id="CHEBI:172940"/>
        <dbReference type="ChEBI" id="CHEBI:172941"/>
    </reaction>
    <physiologicalReaction direction="left-to-right" evidence="10">
        <dbReference type="Rhea" id="RHEA:67549"/>
    </physiologicalReaction>
</comment>
<reference evidence="14 15" key="1">
    <citation type="journal article" date="2022" name="bioRxiv">
        <title>Genomics of Preaxostyla Flagellates Illuminates Evolutionary Transitions and the Path Towards Mitochondrial Loss.</title>
        <authorList>
            <person name="Novak L.V.F."/>
            <person name="Treitli S.C."/>
            <person name="Pyrih J."/>
            <person name="Halakuc P."/>
            <person name="Pipaliya S.V."/>
            <person name="Vacek V."/>
            <person name="Brzon O."/>
            <person name="Soukal P."/>
            <person name="Eme L."/>
            <person name="Dacks J.B."/>
            <person name="Karnkowska A."/>
            <person name="Elias M."/>
            <person name="Hampl V."/>
        </authorList>
    </citation>
    <scope>NUCLEOTIDE SEQUENCE [LARGE SCALE GENOMIC DNA]</scope>
    <source>
        <strain evidence="14">NAU3</strain>
        <tissue evidence="14">Gut</tissue>
    </source>
</reference>
<evidence type="ECO:0000256" key="4">
    <source>
        <dbReference type="ARBA" id="ARBA00022490"/>
    </source>
</evidence>
<dbReference type="InterPro" id="IPR038765">
    <property type="entry name" value="Papain-like_cys_pep_sf"/>
</dbReference>
<evidence type="ECO:0000256" key="5">
    <source>
        <dbReference type="ARBA" id="ARBA00022670"/>
    </source>
</evidence>
<feature type="region of interest" description="Disordered" evidence="12">
    <location>
        <begin position="451"/>
        <end position="481"/>
    </location>
</feature>
<evidence type="ECO:0000256" key="11">
    <source>
        <dbReference type="RuleBase" id="RU363115"/>
    </source>
</evidence>
<dbReference type="PANTHER" id="PTHR22624">
    <property type="entry name" value="CYSTEINE PROTEASE ATG4"/>
    <property type="match status" value="1"/>
</dbReference>
<dbReference type="Pfam" id="PF03416">
    <property type="entry name" value="Peptidase_C54"/>
    <property type="match status" value="1"/>
</dbReference>
<proteinExistence type="inferred from homology"/>
<dbReference type="GO" id="GO:0006508">
    <property type="term" value="P:proteolysis"/>
    <property type="evidence" value="ECO:0007669"/>
    <property type="project" value="UniProtKB-KW"/>
</dbReference>
<feature type="compositionally biased region" description="Polar residues" evidence="12">
    <location>
        <begin position="469"/>
        <end position="481"/>
    </location>
</feature>
<evidence type="ECO:0000313" key="15">
    <source>
        <dbReference type="Proteomes" id="UP001281761"/>
    </source>
</evidence>
<evidence type="ECO:0000259" key="13">
    <source>
        <dbReference type="Pfam" id="PF03416"/>
    </source>
</evidence>
<dbReference type="InterPro" id="IPR046792">
    <property type="entry name" value="Peptidase_C54_cat"/>
</dbReference>
<dbReference type="GO" id="GO:0008233">
    <property type="term" value="F:peptidase activity"/>
    <property type="evidence" value="ECO:0007669"/>
    <property type="project" value="UniProtKB-KW"/>
</dbReference>
<keyword evidence="7" id="KW-0788">Thiol protease</keyword>
<comment type="caution">
    <text evidence="14">The sequence shown here is derived from an EMBL/GenBank/DDBJ whole genome shotgun (WGS) entry which is preliminary data.</text>
</comment>
<evidence type="ECO:0000313" key="14">
    <source>
        <dbReference type="EMBL" id="KAK2957248.1"/>
    </source>
</evidence>
<name>A0ABQ9Y0L2_9EUKA</name>
<dbReference type="EMBL" id="JARBJD010000048">
    <property type="protein sequence ID" value="KAK2957248.1"/>
    <property type="molecule type" value="Genomic_DNA"/>
</dbReference>
<keyword evidence="5 11" id="KW-0645">Protease</keyword>
<dbReference type="InterPro" id="IPR005078">
    <property type="entry name" value="Peptidase_C54"/>
</dbReference>
<evidence type="ECO:0000256" key="6">
    <source>
        <dbReference type="ARBA" id="ARBA00022801"/>
    </source>
</evidence>
<comment type="function">
    <text evidence="11">Cysteine protease that plays a key role in autophagy by mediating both proteolytic activation and delipidation of ATG8 family proteins.</text>
</comment>
<keyword evidence="4 11" id="KW-0963">Cytoplasm</keyword>
<gene>
    <name evidence="14" type="ORF">BLNAU_7842</name>
</gene>
<protein>
    <recommendedName>
        <fullName evidence="11">Cysteine protease</fullName>
        <ecNumber evidence="11">3.4.22.-</ecNumber>
    </recommendedName>
</protein>
<keyword evidence="6 11" id="KW-0378">Hydrolase</keyword>
<feature type="region of interest" description="Disordered" evidence="12">
    <location>
        <begin position="306"/>
        <end position="348"/>
    </location>
</feature>
<evidence type="ECO:0000256" key="8">
    <source>
        <dbReference type="ARBA" id="ARBA00022927"/>
    </source>
</evidence>
<dbReference type="Proteomes" id="UP001281761">
    <property type="component" value="Unassembled WGS sequence"/>
</dbReference>
<evidence type="ECO:0000256" key="7">
    <source>
        <dbReference type="ARBA" id="ARBA00022807"/>
    </source>
</evidence>
<feature type="compositionally biased region" description="Polar residues" evidence="12">
    <location>
        <begin position="327"/>
        <end position="348"/>
    </location>
</feature>
<evidence type="ECO:0000256" key="12">
    <source>
        <dbReference type="SAM" id="MobiDB-lite"/>
    </source>
</evidence>
<dbReference type="SUPFAM" id="SSF54001">
    <property type="entry name" value="Cysteine proteinases"/>
    <property type="match status" value="1"/>
</dbReference>
<keyword evidence="15" id="KW-1185">Reference proteome</keyword>
<dbReference type="EC" id="3.4.22.-" evidence="11"/>